<sequence>MGYLPEIANKIKNGERVEKIVDSIRGAKGAAEAVSKIRTVSSDFLNYVKDSIIDLGDRIAYKPALAGASDDAFYYMSKSEISDINKLESTARSAGRLEESACEIAKDTSRVISMTERIAEYDKVMHNTTLKVSHTASESHADILRKELYAEGITPPPYGNACHHIVAWDAEKASVSRGILSKYGIDVDSASNGVLLPYEKNAYVTTEAMHNGGHSAEYYLQVENRLKEADKFIVSKNLSVNDAKMIMSETLNNIRKDLLNGILKVHN</sequence>
<evidence type="ECO:0000313" key="1">
    <source>
        <dbReference type="EMBL" id="AYE33975.1"/>
    </source>
</evidence>
<keyword evidence="4" id="KW-1185">Reference proteome</keyword>
<dbReference type="EMBL" id="CP023671">
    <property type="protein sequence ID" value="AYE33975.1"/>
    <property type="molecule type" value="Genomic_DNA"/>
</dbReference>
<proteinExistence type="predicted"/>
<dbReference type="Proteomes" id="UP000280586">
    <property type="component" value="Chromosome"/>
</dbReference>
<dbReference type="RefSeq" id="WP_120140634.1">
    <property type="nucleotide sequence ID" value="NZ_CP023671.1"/>
</dbReference>
<dbReference type="Pfam" id="PF14412">
    <property type="entry name" value="AHH"/>
    <property type="match status" value="1"/>
</dbReference>
<organism evidence="1 3">
    <name type="scientific">Clostridium septicum</name>
    <dbReference type="NCBI Taxonomy" id="1504"/>
    <lineage>
        <taxon>Bacteria</taxon>
        <taxon>Bacillati</taxon>
        <taxon>Bacillota</taxon>
        <taxon>Clostridia</taxon>
        <taxon>Eubacteriales</taxon>
        <taxon>Clostridiaceae</taxon>
        <taxon>Clostridium</taxon>
    </lineage>
</organism>
<dbReference type="GeneID" id="303560142"/>
<evidence type="ECO:0000313" key="3">
    <source>
        <dbReference type="Proteomes" id="UP000280586"/>
    </source>
</evidence>
<evidence type="ECO:0000313" key="2">
    <source>
        <dbReference type="EMBL" id="USS00547.1"/>
    </source>
</evidence>
<dbReference type="Proteomes" id="UP001055437">
    <property type="component" value="Chromosome"/>
</dbReference>
<evidence type="ECO:0000313" key="4">
    <source>
        <dbReference type="Proteomes" id="UP001055437"/>
    </source>
</evidence>
<dbReference type="EMBL" id="CP099799">
    <property type="protein sequence ID" value="USS00547.1"/>
    <property type="molecule type" value="Genomic_DNA"/>
</dbReference>
<dbReference type="KEGG" id="csep:CP523_05565"/>
<dbReference type="InterPro" id="IPR032871">
    <property type="entry name" value="AHH_dom_containing"/>
</dbReference>
<accession>A0A9N7PIS3</accession>
<name>A0A9N7PIS3_CLOSE</name>
<dbReference type="AlphaFoldDB" id="A0A9N7PIS3"/>
<protein>
    <submittedName>
        <fullName evidence="2">AHH domain-containing protein</fullName>
    </submittedName>
</protein>
<gene>
    <name evidence="1" type="ORF">CP523_05565</name>
    <name evidence="2" type="ORF">NH397_13825</name>
</gene>
<reference evidence="2" key="2">
    <citation type="submission" date="2022-06" db="EMBL/GenBank/DDBJ databases">
        <authorList>
            <person name="Holder M.E."/>
            <person name="Ajami N.J."/>
            <person name="Petrosino J.F."/>
        </authorList>
    </citation>
    <scope>NUCLEOTIDE SEQUENCE</scope>
    <source>
        <strain evidence="2">RMA 8861</strain>
    </source>
</reference>
<reference evidence="1 3" key="1">
    <citation type="submission" date="2017-09" db="EMBL/GenBank/DDBJ databases">
        <authorList>
            <person name="Thomas P."/>
            <person name="Seyboldt C."/>
        </authorList>
    </citation>
    <scope>NUCLEOTIDE SEQUENCE [LARGE SCALE GENOMIC DNA]</scope>
    <source>
        <strain evidence="1 3">DSM 7534</strain>
    </source>
</reference>